<feature type="domain" description="VOC" evidence="2">
    <location>
        <begin position="6"/>
        <end position="147"/>
    </location>
</feature>
<reference evidence="3 4" key="1">
    <citation type="journal article" date="2010" name="J. Bacteriol.">
        <title>Biochemical characterization of a novel indole prenyltransferase from Streptomyces sp. SN-593.</title>
        <authorList>
            <person name="Takahashi S."/>
            <person name="Takagi H."/>
            <person name="Toyoda A."/>
            <person name="Uramoto M."/>
            <person name="Nogawa T."/>
            <person name="Ueki M."/>
            <person name="Sakaki Y."/>
            <person name="Osada H."/>
        </authorList>
    </citation>
    <scope>NUCLEOTIDE SEQUENCE [LARGE SCALE GENOMIC DNA]</scope>
    <source>
        <strain evidence="3 4">SN-593</strain>
    </source>
</reference>
<protein>
    <recommendedName>
        <fullName evidence="2">VOC domain-containing protein</fullName>
    </recommendedName>
</protein>
<dbReference type="EMBL" id="AP018365">
    <property type="protein sequence ID" value="BBB00860.1"/>
    <property type="molecule type" value="Genomic_DNA"/>
</dbReference>
<dbReference type="GO" id="GO:0046872">
    <property type="term" value="F:metal ion binding"/>
    <property type="evidence" value="ECO:0007669"/>
    <property type="project" value="UniProtKB-KW"/>
</dbReference>
<reference evidence="3 4" key="3">
    <citation type="journal article" date="2011" name="Nat. Chem. Biol.">
        <title>Reveromycin A biosynthesis uses RevG and RevJ for stereospecific spiroacetal formation.</title>
        <authorList>
            <person name="Takahashi S."/>
            <person name="Toyoda A."/>
            <person name="Sekiyama Y."/>
            <person name="Takagi H."/>
            <person name="Nogawa T."/>
            <person name="Uramoto M."/>
            <person name="Suzuki R."/>
            <person name="Koshino H."/>
            <person name="Kumano T."/>
            <person name="Panthee S."/>
            <person name="Dairi T."/>
            <person name="Ishikawa J."/>
            <person name="Ikeda H."/>
            <person name="Sakaki Y."/>
            <person name="Osada H."/>
        </authorList>
    </citation>
    <scope>NUCLEOTIDE SEQUENCE [LARGE SCALE GENOMIC DNA]</scope>
    <source>
        <strain evidence="3 4">SN-593</strain>
    </source>
</reference>
<gene>
    <name evidence="3" type="ORF">RVR_8035</name>
</gene>
<dbReference type="Pfam" id="PF13669">
    <property type="entry name" value="Glyoxalase_4"/>
    <property type="match status" value="1"/>
</dbReference>
<reference evidence="3 4" key="4">
    <citation type="journal article" date="2020" name="Sci. Rep.">
        <title>beta-carboline chemical signals induce reveromycin production through a LuxR family regulator in Streptomyces sp. SN-593.</title>
        <authorList>
            <person name="Panthee S."/>
            <person name="Kito N."/>
            <person name="Hayashi T."/>
            <person name="Shimizu T."/>
            <person name="Ishikawa J."/>
            <person name="Hamamoto H."/>
            <person name="Osada H."/>
            <person name="Takahashi S."/>
        </authorList>
    </citation>
    <scope>NUCLEOTIDE SEQUENCE [LARGE SCALE GENOMIC DNA]</scope>
    <source>
        <strain evidence="3 4">SN-593</strain>
    </source>
</reference>
<dbReference type="InterPro" id="IPR037523">
    <property type="entry name" value="VOC_core"/>
</dbReference>
<dbReference type="GO" id="GO:0046491">
    <property type="term" value="P:L-methylmalonyl-CoA metabolic process"/>
    <property type="evidence" value="ECO:0007669"/>
    <property type="project" value="TreeGrafter"/>
</dbReference>
<dbReference type="Gene3D" id="3.10.180.10">
    <property type="entry name" value="2,3-Dihydroxybiphenyl 1,2-Dioxygenase, domain 1"/>
    <property type="match status" value="1"/>
</dbReference>
<dbReference type="RefSeq" id="WP_202236831.1">
    <property type="nucleotide sequence ID" value="NZ_AP018365.1"/>
</dbReference>
<evidence type="ECO:0000313" key="4">
    <source>
        <dbReference type="Proteomes" id="UP000595703"/>
    </source>
</evidence>
<dbReference type="SUPFAM" id="SSF54593">
    <property type="entry name" value="Glyoxalase/Bleomycin resistance protein/Dihydroxybiphenyl dioxygenase"/>
    <property type="match status" value="1"/>
</dbReference>
<accession>A0A7U3UY53</accession>
<proteinExistence type="predicted"/>
<dbReference type="PANTHER" id="PTHR43048">
    <property type="entry name" value="METHYLMALONYL-COA EPIMERASE"/>
    <property type="match status" value="1"/>
</dbReference>
<dbReference type="PROSITE" id="PS51819">
    <property type="entry name" value="VOC"/>
    <property type="match status" value="1"/>
</dbReference>
<sequence>MSTGFRVHHIGITVRDMDVSEAFWEELLHTKSVRRYVIEGPFIAAMSGYPGVRILGSQVNLPSGGYLELLQYLDRDPSAVDPETYHAGNVHVCLEVDDARAEFARALELGATARGPEPVVVPSGANAGAVTCYLRTVDGVTVELFQPPAPGAGPAA</sequence>
<dbReference type="AlphaFoldDB" id="A0A7U3UY53"/>
<dbReference type="InterPro" id="IPR051785">
    <property type="entry name" value="MMCE/EMCE_epimerase"/>
</dbReference>
<evidence type="ECO:0000313" key="3">
    <source>
        <dbReference type="EMBL" id="BBB00860.1"/>
    </source>
</evidence>
<evidence type="ECO:0000259" key="2">
    <source>
        <dbReference type="PROSITE" id="PS51819"/>
    </source>
</evidence>
<keyword evidence="4" id="KW-1185">Reference proteome</keyword>
<dbReference type="Proteomes" id="UP000595703">
    <property type="component" value="Chromosome"/>
</dbReference>
<organism evidence="3 4">
    <name type="scientific">Actinacidiphila reveromycinica</name>
    <dbReference type="NCBI Taxonomy" id="659352"/>
    <lineage>
        <taxon>Bacteria</taxon>
        <taxon>Bacillati</taxon>
        <taxon>Actinomycetota</taxon>
        <taxon>Actinomycetes</taxon>
        <taxon>Kitasatosporales</taxon>
        <taxon>Streptomycetaceae</taxon>
        <taxon>Actinacidiphila</taxon>
    </lineage>
</organism>
<dbReference type="KEGG" id="arev:RVR_8035"/>
<evidence type="ECO:0000256" key="1">
    <source>
        <dbReference type="ARBA" id="ARBA00022723"/>
    </source>
</evidence>
<name>A0A7U3UY53_9ACTN</name>
<reference evidence="3 4" key="2">
    <citation type="journal article" date="2011" name="J. Antibiot.">
        <title>Furaquinocins I and J: novel polyketide isoprenoid hybrid compounds from Streptomyces reveromyceticus SN-593.</title>
        <authorList>
            <person name="Panthee S."/>
            <person name="Takahashi S."/>
            <person name="Takagi H."/>
            <person name="Nogawa T."/>
            <person name="Oowada E."/>
            <person name="Uramoto M."/>
            <person name="Osada H."/>
        </authorList>
    </citation>
    <scope>NUCLEOTIDE SEQUENCE [LARGE SCALE GENOMIC DNA]</scope>
    <source>
        <strain evidence="3 4">SN-593</strain>
    </source>
</reference>
<keyword evidence="1" id="KW-0479">Metal-binding</keyword>
<dbReference type="GO" id="GO:0004493">
    <property type="term" value="F:methylmalonyl-CoA epimerase activity"/>
    <property type="evidence" value="ECO:0007669"/>
    <property type="project" value="TreeGrafter"/>
</dbReference>
<dbReference type="InterPro" id="IPR029068">
    <property type="entry name" value="Glyas_Bleomycin-R_OHBP_Dase"/>
</dbReference>
<dbReference type="PANTHER" id="PTHR43048:SF3">
    <property type="entry name" value="METHYLMALONYL-COA EPIMERASE, MITOCHONDRIAL"/>
    <property type="match status" value="1"/>
</dbReference>